<reference evidence="2 3" key="1">
    <citation type="submission" date="2024-05" db="EMBL/GenBank/DDBJ databases">
        <title>Genetic variation in Jamaican populations of the coffee berry borer (Hypothenemus hampei).</title>
        <authorList>
            <person name="Errbii M."/>
            <person name="Myrie A."/>
        </authorList>
    </citation>
    <scope>NUCLEOTIDE SEQUENCE [LARGE SCALE GENOMIC DNA]</scope>
    <source>
        <strain evidence="2">JA-Hopewell-2020-01-JO</strain>
        <tissue evidence="2">Whole body</tissue>
    </source>
</reference>
<organism evidence="2 3">
    <name type="scientific">Hypothenemus hampei</name>
    <name type="common">Coffee berry borer</name>
    <dbReference type="NCBI Taxonomy" id="57062"/>
    <lineage>
        <taxon>Eukaryota</taxon>
        <taxon>Metazoa</taxon>
        <taxon>Ecdysozoa</taxon>
        <taxon>Arthropoda</taxon>
        <taxon>Hexapoda</taxon>
        <taxon>Insecta</taxon>
        <taxon>Pterygota</taxon>
        <taxon>Neoptera</taxon>
        <taxon>Endopterygota</taxon>
        <taxon>Coleoptera</taxon>
        <taxon>Polyphaga</taxon>
        <taxon>Cucujiformia</taxon>
        <taxon>Curculionidae</taxon>
        <taxon>Scolytinae</taxon>
        <taxon>Hypothenemus</taxon>
    </lineage>
</organism>
<evidence type="ECO:0000313" key="2">
    <source>
        <dbReference type="EMBL" id="KAL1506653.1"/>
    </source>
</evidence>
<evidence type="ECO:0000256" key="1">
    <source>
        <dbReference type="SAM" id="MobiDB-lite"/>
    </source>
</evidence>
<proteinExistence type="predicted"/>
<feature type="region of interest" description="Disordered" evidence="1">
    <location>
        <begin position="97"/>
        <end position="117"/>
    </location>
</feature>
<gene>
    <name evidence="2" type="ORF">ABEB36_005978</name>
</gene>
<comment type="caution">
    <text evidence="2">The sequence shown here is derived from an EMBL/GenBank/DDBJ whole genome shotgun (WGS) entry which is preliminary data.</text>
</comment>
<dbReference type="AlphaFoldDB" id="A0ABD1F0H6"/>
<sequence>MDNKRRRKEFHECTKRHQKRMVQESVGEVLNQIHTDSYNGEFNSQSIPPLTLDDISDSDEHDFESLNIISNLEIFNENEFLEEIKNTDGGYYQYSFSENSDNEFDDGSSSEEEKDNLQDDLRDWAVESNTTHKSLNNLLNLLKRYVPKSLLPRDARTLLKTPRKTIVTTIDGGESPN</sequence>
<accession>A0ABD1F0H6</accession>
<feature type="compositionally biased region" description="Acidic residues" evidence="1">
    <location>
        <begin position="100"/>
        <end position="114"/>
    </location>
</feature>
<protein>
    <submittedName>
        <fullName evidence="2">Uncharacterized protein</fullName>
    </submittedName>
</protein>
<dbReference type="Proteomes" id="UP001566132">
    <property type="component" value="Unassembled WGS sequence"/>
</dbReference>
<keyword evidence="3" id="KW-1185">Reference proteome</keyword>
<name>A0ABD1F0H6_HYPHA</name>
<dbReference type="EMBL" id="JBDJPC010000004">
    <property type="protein sequence ID" value="KAL1506653.1"/>
    <property type="molecule type" value="Genomic_DNA"/>
</dbReference>
<evidence type="ECO:0000313" key="3">
    <source>
        <dbReference type="Proteomes" id="UP001566132"/>
    </source>
</evidence>